<name>A0A8T2QP00_CERRI</name>
<accession>A0A8T2QP00</accession>
<comment type="caution">
    <text evidence="1">The sequence shown here is derived from an EMBL/GenBank/DDBJ whole genome shotgun (WGS) entry which is preliminary data.</text>
</comment>
<keyword evidence="2" id="KW-1185">Reference proteome</keyword>
<organism evidence="1 2">
    <name type="scientific">Ceratopteris richardii</name>
    <name type="common">Triangle waterfern</name>
    <dbReference type="NCBI Taxonomy" id="49495"/>
    <lineage>
        <taxon>Eukaryota</taxon>
        <taxon>Viridiplantae</taxon>
        <taxon>Streptophyta</taxon>
        <taxon>Embryophyta</taxon>
        <taxon>Tracheophyta</taxon>
        <taxon>Polypodiopsida</taxon>
        <taxon>Polypodiidae</taxon>
        <taxon>Polypodiales</taxon>
        <taxon>Pteridineae</taxon>
        <taxon>Pteridaceae</taxon>
        <taxon>Parkerioideae</taxon>
        <taxon>Ceratopteris</taxon>
    </lineage>
</organism>
<reference evidence="1" key="1">
    <citation type="submission" date="2021-08" db="EMBL/GenBank/DDBJ databases">
        <title>WGS assembly of Ceratopteris richardii.</title>
        <authorList>
            <person name="Marchant D.B."/>
            <person name="Chen G."/>
            <person name="Jenkins J."/>
            <person name="Shu S."/>
            <person name="Leebens-Mack J."/>
            <person name="Grimwood J."/>
            <person name="Schmutz J."/>
            <person name="Soltis P."/>
            <person name="Soltis D."/>
            <person name="Chen Z.-H."/>
        </authorList>
    </citation>
    <scope>NUCLEOTIDE SEQUENCE</scope>
    <source>
        <strain evidence="1">Whitten #5841</strain>
        <tissue evidence="1">Leaf</tissue>
    </source>
</reference>
<sequence>MHLVRIILKGCCVLEKHPSIEVAMVAEVVAAAGSLTLDCVCYYRKVFGRFGHSWLYEPWPPSSSSHCLLSTATTILQKFT</sequence>
<dbReference type="Proteomes" id="UP000825935">
    <property type="component" value="Chromosome 33"/>
</dbReference>
<dbReference type="EMBL" id="CM035438">
    <property type="protein sequence ID" value="KAH7285205.1"/>
    <property type="molecule type" value="Genomic_DNA"/>
</dbReference>
<evidence type="ECO:0000313" key="1">
    <source>
        <dbReference type="EMBL" id="KAH7285205.1"/>
    </source>
</evidence>
<evidence type="ECO:0000313" key="2">
    <source>
        <dbReference type="Proteomes" id="UP000825935"/>
    </source>
</evidence>
<proteinExistence type="predicted"/>
<gene>
    <name evidence="1" type="ORF">KP509_33G017700</name>
</gene>
<dbReference type="AlphaFoldDB" id="A0A8T2QP00"/>
<protein>
    <submittedName>
        <fullName evidence="1">Uncharacterized protein</fullName>
    </submittedName>
</protein>